<comment type="caution">
    <text evidence="3">The sequence shown here is derived from an EMBL/GenBank/DDBJ whole genome shotgun (WGS) entry which is preliminary data.</text>
</comment>
<keyword evidence="4" id="KW-1185">Reference proteome</keyword>
<name>A0AAD7KM57_QUISA</name>
<feature type="transmembrane region" description="Helical" evidence="2">
    <location>
        <begin position="50"/>
        <end position="69"/>
    </location>
</feature>
<sequence length="285" mass="31910">MKRSKEAQRRESLKLHVLKLTRNIDELKLQLVKDEEANCKQKDDESGVELVSYIILMTYFTFSYTLSLFSTQPPYVYSTLHEENVKARDKHGAHSTLVNLNIDMEASVSRQQGKLLELHDDDGAGKVVSDCSSGLVSRENLVNAFVDMTSEAKTVTKSWPDDCTSDGPTIPVVVDAERSVSDEAMESSVISSKVETEPSAPVMVENGSNNLPSRSVHLSNKERLLLRKQALNMRKRPVLAGRATLCTGVAKTIKTHFQKHPFAIVNVKAEQKGLQSRRLEREIER</sequence>
<evidence type="ECO:0000256" key="1">
    <source>
        <dbReference type="SAM" id="Coils"/>
    </source>
</evidence>
<gene>
    <name evidence="3" type="ORF">O6P43_034565</name>
</gene>
<evidence type="ECO:0000313" key="3">
    <source>
        <dbReference type="EMBL" id="KAJ7942393.1"/>
    </source>
</evidence>
<dbReference type="EMBL" id="JARAOO010000069">
    <property type="protein sequence ID" value="KAJ7942393.1"/>
    <property type="molecule type" value="Genomic_DNA"/>
</dbReference>
<keyword evidence="2" id="KW-0472">Membrane</keyword>
<keyword evidence="2" id="KW-1133">Transmembrane helix</keyword>
<evidence type="ECO:0000313" key="4">
    <source>
        <dbReference type="Proteomes" id="UP001163823"/>
    </source>
</evidence>
<dbReference type="SUPFAM" id="SSF75471">
    <property type="entry name" value="YhbY-like"/>
    <property type="match status" value="1"/>
</dbReference>
<keyword evidence="1" id="KW-0175">Coiled coil</keyword>
<dbReference type="AlphaFoldDB" id="A0AAD7KM57"/>
<feature type="coiled-coil region" evidence="1">
    <location>
        <begin position="10"/>
        <end position="37"/>
    </location>
</feature>
<reference evidence="3" key="1">
    <citation type="journal article" date="2023" name="Science">
        <title>Elucidation of the pathway for biosynthesis of saponin adjuvants from the soapbark tree.</title>
        <authorList>
            <person name="Reed J."/>
            <person name="Orme A."/>
            <person name="El-Demerdash A."/>
            <person name="Owen C."/>
            <person name="Martin L.B.B."/>
            <person name="Misra R.C."/>
            <person name="Kikuchi S."/>
            <person name="Rejzek M."/>
            <person name="Martin A.C."/>
            <person name="Harkess A."/>
            <person name="Leebens-Mack J."/>
            <person name="Louveau T."/>
            <person name="Stephenson M.J."/>
            <person name="Osbourn A."/>
        </authorList>
    </citation>
    <scope>NUCLEOTIDE SEQUENCE</scope>
    <source>
        <strain evidence="3">S10</strain>
    </source>
</reference>
<dbReference type="Proteomes" id="UP001163823">
    <property type="component" value="Unassembled WGS sequence"/>
</dbReference>
<protein>
    <submittedName>
        <fullName evidence="3">CRM-domain containing factor CFM2, chloroplastic isoform X1</fullName>
    </submittedName>
</protein>
<organism evidence="3 4">
    <name type="scientific">Quillaja saponaria</name>
    <name type="common">Soap bark tree</name>
    <dbReference type="NCBI Taxonomy" id="32244"/>
    <lineage>
        <taxon>Eukaryota</taxon>
        <taxon>Viridiplantae</taxon>
        <taxon>Streptophyta</taxon>
        <taxon>Embryophyta</taxon>
        <taxon>Tracheophyta</taxon>
        <taxon>Spermatophyta</taxon>
        <taxon>Magnoliopsida</taxon>
        <taxon>eudicotyledons</taxon>
        <taxon>Gunneridae</taxon>
        <taxon>Pentapetalae</taxon>
        <taxon>rosids</taxon>
        <taxon>fabids</taxon>
        <taxon>Fabales</taxon>
        <taxon>Quillajaceae</taxon>
        <taxon>Quillaja</taxon>
    </lineage>
</organism>
<dbReference type="InterPro" id="IPR035920">
    <property type="entry name" value="YhbY-like_sf"/>
</dbReference>
<accession>A0AAD7KM57</accession>
<proteinExistence type="predicted"/>
<keyword evidence="2" id="KW-0812">Transmembrane</keyword>
<dbReference type="Gene3D" id="3.30.110.60">
    <property type="entry name" value="YhbY-like"/>
    <property type="match status" value="1"/>
</dbReference>
<evidence type="ECO:0000256" key="2">
    <source>
        <dbReference type="SAM" id="Phobius"/>
    </source>
</evidence>